<gene>
    <name evidence="1" type="ordered locus">XC_2830</name>
</gene>
<protein>
    <submittedName>
        <fullName evidence="1">Uncharacterized protein</fullName>
    </submittedName>
</protein>
<evidence type="ECO:0000313" key="1">
    <source>
        <dbReference type="EMBL" id="AAY49879.1"/>
    </source>
</evidence>
<dbReference type="HOGENOM" id="CLU_206054_0_0_6"/>
<evidence type="ECO:0000313" key="2">
    <source>
        <dbReference type="Proteomes" id="UP000000420"/>
    </source>
</evidence>
<name>A0A0H2X9C0_XANC8</name>
<organism evidence="1 2">
    <name type="scientific">Xanthomonas campestris pv. campestris (strain 8004)</name>
    <dbReference type="NCBI Taxonomy" id="314565"/>
    <lineage>
        <taxon>Bacteria</taxon>
        <taxon>Pseudomonadati</taxon>
        <taxon>Pseudomonadota</taxon>
        <taxon>Gammaproteobacteria</taxon>
        <taxon>Lysobacterales</taxon>
        <taxon>Lysobacteraceae</taxon>
        <taxon>Xanthomonas</taxon>
    </lineage>
</organism>
<dbReference type="AlphaFoldDB" id="A0A0H2X9C0"/>
<dbReference type="Proteomes" id="UP000000420">
    <property type="component" value="Chromosome"/>
</dbReference>
<reference evidence="1 2" key="1">
    <citation type="journal article" date="2005" name="Genome Res.">
        <title>Comparative and functional genomic analyses of the pathogenicity of phytopathogen Xanthomonas campestris pv. campestris.</title>
        <authorList>
            <person name="Qian W."/>
            <person name="Jia Y."/>
            <person name="Ren S.X."/>
            <person name="He Y.Q."/>
            <person name="Feng J.X."/>
            <person name="Lu L.F."/>
            <person name="Sun Q."/>
            <person name="Ying G."/>
            <person name="Tang D.J."/>
            <person name="Tang H."/>
            <person name="Wu W."/>
            <person name="Hao P."/>
            <person name="Wang L."/>
            <person name="Jiang B.L."/>
            <person name="Zeng S."/>
            <person name="Gu W.Y."/>
            <person name="Lu G."/>
            <person name="Rong L."/>
            <person name="Tian Y."/>
            <person name="Yao Z."/>
            <person name="Fu G."/>
            <person name="Chen B."/>
            <person name="Fang R."/>
            <person name="Qiang B."/>
            <person name="Chen Z."/>
            <person name="Zhao G.P."/>
            <person name="Tang J.L."/>
            <person name="He C."/>
        </authorList>
    </citation>
    <scope>NUCLEOTIDE SEQUENCE [LARGE SCALE GENOMIC DNA]</scope>
    <source>
        <strain evidence="1 2">8004</strain>
    </source>
</reference>
<accession>A0A0H2X9C0</accession>
<proteinExistence type="predicted"/>
<sequence>MLEGLFQFAINGNTQGQEFAQLNDTVYERLQQAYGTVSGSGSLIDHERNAA</sequence>
<dbReference type="KEGG" id="xcb:XC_2830"/>
<dbReference type="EMBL" id="CP000050">
    <property type="protein sequence ID" value="AAY49879.1"/>
    <property type="molecule type" value="Genomic_DNA"/>
</dbReference>